<feature type="compositionally biased region" description="Basic and acidic residues" evidence="1">
    <location>
        <begin position="119"/>
        <end position="130"/>
    </location>
</feature>
<evidence type="ECO:0000313" key="3">
    <source>
        <dbReference type="Proteomes" id="UP000256645"/>
    </source>
</evidence>
<dbReference type="Proteomes" id="UP000256645">
    <property type="component" value="Unassembled WGS sequence"/>
</dbReference>
<feature type="region of interest" description="Disordered" evidence="1">
    <location>
        <begin position="58"/>
        <end position="165"/>
    </location>
</feature>
<feature type="region of interest" description="Disordered" evidence="1">
    <location>
        <begin position="1"/>
        <end position="26"/>
    </location>
</feature>
<proteinExistence type="predicted"/>
<organism evidence="2 3">
    <name type="scientific">Coleophoma cylindrospora</name>
    <dbReference type="NCBI Taxonomy" id="1849047"/>
    <lineage>
        <taxon>Eukaryota</taxon>
        <taxon>Fungi</taxon>
        <taxon>Dikarya</taxon>
        <taxon>Ascomycota</taxon>
        <taxon>Pezizomycotina</taxon>
        <taxon>Leotiomycetes</taxon>
        <taxon>Helotiales</taxon>
        <taxon>Dermateaceae</taxon>
        <taxon>Coleophoma</taxon>
    </lineage>
</organism>
<sequence>MRLSDSQDEKPAPIAPHQLSSLGSDPDLMEVASKKHKVRWASNLVTYEPSNTLSTRFLKGKPRVYSKREHLSKRERTANTQKNEEDDVPRNSLTPWDDTITVQTTSRQWRIASGQYQSERGEPTHDEDPRRPRRSSRHVPPSVPEPPSRQNSLNTPRQGNLLSPQFSSYANSSFCSCYEDETIQNRGSRQRKHSTAADLEEGSMSQKMHSQLSAARDYIQRGTPTLPVASRYSASDRSMIQPPKLVANTQTQIMFDDFVLFDDSDTDYGPYVA</sequence>
<dbReference type="AlphaFoldDB" id="A0A3D8S9G3"/>
<gene>
    <name evidence="2" type="ORF">BP6252_03856</name>
</gene>
<keyword evidence="3" id="KW-1185">Reference proteome</keyword>
<feature type="compositionally biased region" description="Basic and acidic residues" evidence="1">
    <location>
        <begin position="66"/>
        <end position="77"/>
    </location>
</feature>
<feature type="region of interest" description="Disordered" evidence="1">
    <location>
        <begin position="183"/>
        <end position="205"/>
    </location>
</feature>
<dbReference type="EMBL" id="PDLM01000003">
    <property type="protein sequence ID" value="RDW82744.1"/>
    <property type="molecule type" value="Genomic_DNA"/>
</dbReference>
<feature type="compositionally biased region" description="Polar residues" evidence="1">
    <location>
        <begin position="100"/>
        <end position="118"/>
    </location>
</feature>
<name>A0A3D8S9G3_9HELO</name>
<accession>A0A3D8S9G3</accession>
<feature type="compositionally biased region" description="Polar residues" evidence="1">
    <location>
        <begin position="150"/>
        <end position="165"/>
    </location>
</feature>
<feature type="compositionally biased region" description="Basic and acidic residues" evidence="1">
    <location>
        <begin position="1"/>
        <end position="11"/>
    </location>
</feature>
<dbReference type="OrthoDB" id="10350216at2759"/>
<protein>
    <submittedName>
        <fullName evidence="2">Uncharacterized protein</fullName>
    </submittedName>
</protein>
<evidence type="ECO:0000313" key="2">
    <source>
        <dbReference type="EMBL" id="RDW82744.1"/>
    </source>
</evidence>
<comment type="caution">
    <text evidence="2">The sequence shown here is derived from an EMBL/GenBank/DDBJ whole genome shotgun (WGS) entry which is preliminary data.</text>
</comment>
<evidence type="ECO:0000256" key="1">
    <source>
        <dbReference type="SAM" id="MobiDB-lite"/>
    </source>
</evidence>
<reference evidence="2 3" key="1">
    <citation type="journal article" date="2018" name="IMA Fungus">
        <title>IMA Genome-F 9: Draft genome sequence of Annulohypoxylon stygium, Aspergillus mulundensis, Berkeleyomyces basicola (syn. Thielaviopsis basicola), Ceratocystis smalleyi, two Cercospora beticola strains, Coleophoma cylindrospora, Fusarium fracticaudum, Phialophora cf. hyalina, and Morchella septimelata.</title>
        <authorList>
            <person name="Wingfield B.D."/>
            <person name="Bills G.F."/>
            <person name="Dong Y."/>
            <person name="Huang W."/>
            <person name="Nel W.J."/>
            <person name="Swalarsk-Parry B.S."/>
            <person name="Vaghefi N."/>
            <person name="Wilken P.M."/>
            <person name="An Z."/>
            <person name="de Beer Z.W."/>
            <person name="De Vos L."/>
            <person name="Chen L."/>
            <person name="Duong T.A."/>
            <person name="Gao Y."/>
            <person name="Hammerbacher A."/>
            <person name="Kikkert J.R."/>
            <person name="Li Y."/>
            <person name="Li H."/>
            <person name="Li K."/>
            <person name="Li Q."/>
            <person name="Liu X."/>
            <person name="Ma X."/>
            <person name="Naidoo K."/>
            <person name="Pethybridge S.J."/>
            <person name="Sun J."/>
            <person name="Steenkamp E.T."/>
            <person name="van der Nest M.A."/>
            <person name="van Wyk S."/>
            <person name="Wingfield M.J."/>
            <person name="Xiong C."/>
            <person name="Yue Q."/>
            <person name="Zhang X."/>
        </authorList>
    </citation>
    <scope>NUCLEOTIDE SEQUENCE [LARGE SCALE GENOMIC DNA]</scope>
    <source>
        <strain evidence="2 3">BP6252</strain>
    </source>
</reference>